<sequence length="60" mass="7167">MQIIIILFIKIDMIFNLIFLVFLFYPSLRVPAIASVTLVTERVRYKRVKEMSNEILYSKQ</sequence>
<dbReference type="AlphaFoldDB" id="A0AAU8RJ10"/>
<gene>
    <name evidence="2" type="ORF">M666_16475</name>
</gene>
<name>A0AAU8RJ10_9FLAO</name>
<keyword evidence="1" id="KW-0472">Membrane</keyword>
<proteinExistence type="predicted"/>
<accession>A0AAU8RJ10</accession>
<keyword evidence="1" id="KW-0812">Transmembrane</keyword>
<protein>
    <submittedName>
        <fullName evidence="2">Uncharacterized protein</fullName>
    </submittedName>
</protein>
<keyword evidence="1" id="KW-1133">Transmembrane helix</keyword>
<dbReference type="Proteomes" id="UP000030786">
    <property type="component" value="Chromosome"/>
</dbReference>
<dbReference type="EMBL" id="CP009976">
    <property type="protein sequence ID" value="AIZ43011.1"/>
    <property type="molecule type" value="Genomic_DNA"/>
</dbReference>
<dbReference type="KEGG" id="cbat:M666_16475"/>
<evidence type="ECO:0000313" key="3">
    <source>
        <dbReference type="Proteomes" id="UP000030786"/>
    </source>
</evidence>
<reference evidence="2 3" key="1">
    <citation type="journal article" date="2014" name="Environ. Microbiol.">
        <title>Contrasting genomic patterns and infection strategies of two co-existing Bacteroidetes podovirus genera.</title>
        <authorList>
            <person name="Holmfeldt K."/>
            <person name="Howard-Varona C."/>
            <person name="Solonenko N."/>
            <person name="Sullivan M.B."/>
        </authorList>
    </citation>
    <scope>NUCLEOTIDE SEQUENCE [LARGE SCALE GENOMIC DNA]</scope>
    <source>
        <strain evidence="2 3">18</strain>
    </source>
</reference>
<organism evidence="2 3">
    <name type="scientific">Cellulophaga baltica 18</name>
    <dbReference type="NCBI Taxonomy" id="1348584"/>
    <lineage>
        <taxon>Bacteria</taxon>
        <taxon>Pseudomonadati</taxon>
        <taxon>Bacteroidota</taxon>
        <taxon>Flavobacteriia</taxon>
        <taxon>Flavobacteriales</taxon>
        <taxon>Flavobacteriaceae</taxon>
        <taxon>Cellulophaga</taxon>
    </lineage>
</organism>
<evidence type="ECO:0000313" key="2">
    <source>
        <dbReference type="EMBL" id="AIZ43011.1"/>
    </source>
</evidence>
<feature type="transmembrane region" description="Helical" evidence="1">
    <location>
        <begin position="7"/>
        <end position="25"/>
    </location>
</feature>
<evidence type="ECO:0000256" key="1">
    <source>
        <dbReference type="SAM" id="Phobius"/>
    </source>
</evidence>